<organism evidence="1 2">
    <name type="scientific">Candidatus Portnoybacteria bacterium CG06_land_8_20_14_3_00_39_12</name>
    <dbReference type="NCBI Taxonomy" id="1974809"/>
    <lineage>
        <taxon>Bacteria</taxon>
        <taxon>Candidatus Portnoyibacteriota</taxon>
    </lineage>
</organism>
<accession>A0A2M7AWR1</accession>
<dbReference type="AlphaFoldDB" id="A0A2M7AWR1"/>
<protein>
    <submittedName>
        <fullName evidence="1">Uncharacterized protein</fullName>
    </submittedName>
</protein>
<comment type="caution">
    <text evidence="1">The sequence shown here is derived from an EMBL/GenBank/DDBJ whole genome shotgun (WGS) entry which is preliminary data.</text>
</comment>
<reference evidence="2" key="1">
    <citation type="submission" date="2017-09" db="EMBL/GenBank/DDBJ databases">
        <title>Depth-based differentiation of microbial function through sediment-hosted aquifers and enrichment of novel symbionts in the deep terrestrial subsurface.</title>
        <authorList>
            <person name="Probst A.J."/>
            <person name="Ladd B."/>
            <person name="Jarett J.K."/>
            <person name="Geller-Mcgrath D.E."/>
            <person name="Sieber C.M.K."/>
            <person name="Emerson J.B."/>
            <person name="Anantharaman K."/>
            <person name="Thomas B.C."/>
            <person name="Malmstrom R."/>
            <person name="Stieglmeier M."/>
            <person name="Klingl A."/>
            <person name="Woyke T."/>
            <person name="Ryan C.M."/>
            <person name="Banfield J.F."/>
        </authorList>
    </citation>
    <scope>NUCLEOTIDE SEQUENCE [LARGE SCALE GENOMIC DNA]</scope>
</reference>
<dbReference type="Proteomes" id="UP000228775">
    <property type="component" value="Unassembled WGS sequence"/>
</dbReference>
<sequence length="134" mass="14944">MKVVVDWRFILVGMSGDYEPCGRGRIILNILQEELIESCKTALKECLDTAIYSLFGSNVVLMGLNINLFEKAPEFNVIPKIRAFATLISLGDWSVVSGLMEQALREFYPNQIGDAEQSYYAKKSKNVLASQSAT</sequence>
<evidence type="ECO:0000313" key="2">
    <source>
        <dbReference type="Proteomes" id="UP000228775"/>
    </source>
</evidence>
<dbReference type="EMBL" id="PEVY01000056">
    <property type="protein sequence ID" value="PIU75071.1"/>
    <property type="molecule type" value="Genomic_DNA"/>
</dbReference>
<name>A0A2M7AWR1_9BACT</name>
<gene>
    <name evidence="1" type="ORF">COS76_02720</name>
</gene>
<proteinExistence type="predicted"/>
<evidence type="ECO:0000313" key="1">
    <source>
        <dbReference type="EMBL" id="PIU75071.1"/>
    </source>
</evidence>